<accession>A0A1F8A782</accession>
<gene>
    <name evidence="2" type="ORF">ABOM_004209</name>
</gene>
<organism evidence="2 3">
    <name type="scientific">Aspergillus bombycis</name>
    <dbReference type="NCBI Taxonomy" id="109264"/>
    <lineage>
        <taxon>Eukaryota</taxon>
        <taxon>Fungi</taxon>
        <taxon>Dikarya</taxon>
        <taxon>Ascomycota</taxon>
        <taxon>Pezizomycotina</taxon>
        <taxon>Eurotiomycetes</taxon>
        <taxon>Eurotiomycetidae</taxon>
        <taxon>Eurotiales</taxon>
        <taxon>Aspergillaceae</taxon>
        <taxon>Aspergillus</taxon>
    </lineage>
</organism>
<evidence type="ECO:0000313" key="2">
    <source>
        <dbReference type="EMBL" id="OGM47543.1"/>
    </source>
</evidence>
<feature type="region of interest" description="Disordered" evidence="1">
    <location>
        <begin position="1"/>
        <end position="20"/>
    </location>
</feature>
<proteinExistence type="predicted"/>
<sequence>MQDSLTKSETNDQRQSETIPNVVQLSAITTVTSVQIHANVKYLDRPEKSLPADQIQRMPGTSSYPIGYPEYQTHRVQAFQRADDQCRRRIDFAPEGHLSGNYSRG</sequence>
<name>A0A1F8A782_9EURO</name>
<dbReference type="EMBL" id="LYCR01000022">
    <property type="protein sequence ID" value="OGM47543.1"/>
    <property type="molecule type" value="Genomic_DNA"/>
</dbReference>
<keyword evidence="3" id="KW-1185">Reference proteome</keyword>
<dbReference type="Proteomes" id="UP000179179">
    <property type="component" value="Unassembled WGS sequence"/>
</dbReference>
<dbReference type="OrthoDB" id="10458028at2759"/>
<comment type="caution">
    <text evidence="2">The sequence shown here is derived from an EMBL/GenBank/DDBJ whole genome shotgun (WGS) entry which is preliminary data.</text>
</comment>
<dbReference type="AlphaFoldDB" id="A0A1F8A782"/>
<reference evidence="2 3" key="1">
    <citation type="journal article" date="2016" name="Genome Biol. Evol.">
        <title>Draft genome sequence of an aflatoxigenic Aspergillus species, A. bombycis.</title>
        <authorList>
            <person name="Moore G.G."/>
            <person name="Mack B.M."/>
            <person name="Beltz S.B."/>
            <person name="Gilbert M.K."/>
        </authorList>
    </citation>
    <scope>NUCLEOTIDE SEQUENCE [LARGE SCALE GENOMIC DNA]</scope>
    <source>
        <strain evidence="3">NRRL 26010</strain>
    </source>
</reference>
<dbReference type="RefSeq" id="XP_022391260.1">
    <property type="nucleotide sequence ID" value="XM_022531339.1"/>
</dbReference>
<evidence type="ECO:0000256" key="1">
    <source>
        <dbReference type="SAM" id="MobiDB-lite"/>
    </source>
</evidence>
<protein>
    <submittedName>
        <fullName evidence="2">Uncharacterized protein</fullName>
    </submittedName>
</protein>
<dbReference type="GeneID" id="34447599"/>
<evidence type="ECO:0000313" key="3">
    <source>
        <dbReference type="Proteomes" id="UP000179179"/>
    </source>
</evidence>